<name>A0A6N7S5R5_9FIRM</name>
<dbReference type="EMBL" id="WKPI01000003">
    <property type="protein sequence ID" value="MSC32223.1"/>
    <property type="molecule type" value="Genomic_DNA"/>
</dbReference>
<dbReference type="Proteomes" id="UP000480929">
    <property type="component" value="Unassembled WGS sequence"/>
</dbReference>
<dbReference type="AlphaFoldDB" id="A0A6N7S5R5"/>
<reference evidence="4 5" key="1">
    <citation type="journal article" date="2019" name="Nat. Med.">
        <title>A library of human gut bacterial isolates paired with longitudinal multiomics data enables mechanistic microbiome research.</title>
        <authorList>
            <person name="Poyet M."/>
            <person name="Groussin M."/>
            <person name="Gibbons S.M."/>
            <person name="Avila-Pacheco J."/>
            <person name="Jiang X."/>
            <person name="Kearney S.M."/>
            <person name="Perrotta A.R."/>
            <person name="Berdy B."/>
            <person name="Zhao S."/>
            <person name="Lieberman T.D."/>
            <person name="Swanson P.K."/>
            <person name="Smith M."/>
            <person name="Roesemann S."/>
            <person name="Alexander J.E."/>
            <person name="Rich S.A."/>
            <person name="Livny J."/>
            <person name="Vlamakis H."/>
            <person name="Clish C."/>
            <person name="Bullock K."/>
            <person name="Deik A."/>
            <person name="Scott J."/>
            <person name="Pierce K.A."/>
            <person name="Xavier R.J."/>
            <person name="Alm E.J."/>
        </authorList>
    </citation>
    <scope>NUCLEOTIDE SEQUENCE [LARGE SCALE GENOMIC DNA]</scope>
    <source>
        <strain evidence="2 4">BIOML-A4</strain>
        <strain evidence="3 5">BIOML-A5</strain>
    </source>
</reference>
<keyword evidence="1" id="KW-0812">Transmembrane</keyword>
<comment type="caution">
    <text evidence="2">The sequence shown here is derived from an EMBL/GenBank/DDBJ whole genome shotgun (WGS) entry which is preliminary data.</text>
</comment>
<organism evidence="2 4">
    <name type="scientific">Holdemania massiliensis</name>
    <dbReference type="NCBI Taxonomy" id="1468449"/>
    <lineage>
        <taxon>Bacteria</taxon>
        <taxon>Bacillati</taxon>
        <taxon>Bacillota</taxon>
        <taxon>Erysipelotrichia</taxon>
        <taxon>Erysipelotrichales</taxon>
        <taxon>Erysipelotrichaceae</taxon>
        <taxon>Holdemania</taxon>
    </lineage>
</organism>
<evidence type="ECO:0000313" key="2">
    <source>
        <dbReference type="EMBL" id="MSA88676.1"/>
    </source>
</evidence>
<evidence type="ECO:0000256" key="1">
    <source>
        <dbReference type="SAM" id="Phobius"/>
    </source>
</evidence>
<keyword evidence="5" id="KW-1185">Reference proteome</keyword>
<dbReference type="RefSeq" id="WP_154238173.1">
    <property type="nucleotide sequence ID" value="NZ_AP031450.1"/>
</dbReference>
<dbReference type="OrthoDB" id="1655101at2"/>
<dbReference type="Proteomes" id="UP000433575">
    <property type="component" value="Unassembled WGS sequence"/>
</dbReference>
<feature type="transmembrane region" description="Helical" evidence="1">
    <location>
        <begin position="126"/>
        <end position="146"/>
    </location>
</feature>
<protein>
    <submittedName>
        <fullName evidence="2">Uncharacterized protein</fullName>
    </submittedName>
</protein>
<feature type="transmembrane region" description="Helical" evidence="1">
    <location>
        <begin position="100"/>
        <end position="120"/>
    </location>
</feature>
<proteinExistence type="predicted"/>
<evidence type="ECO:0000313" key="4">
    <source>
        <dbReference type="Proteomes" id="UP000433575"/>
    </source>
</evidence>
<evidence type="ECO:0000313" key="3">
    <source>
        <dbReference type="EMBL" id="MSC32223.1"/>
    </source>
</evidence>
<evidence type="ECO:0000313" key="5">
    <source>
        <dbReference type="Proteomes" id="UP000480929"/>
    </source>
</evidence>
<gene>
    <name evidence="3" type="ORF">GKD88_03715</name>
    <name evidence="2" type="ORF">GKE08_04985</name>
</gene>
<feature type="transmembrane region" description="Helical" evidence="1">
    <location>
        <begin position="78"/>
        <end position="95"/>
    </location>
</feature>
<dbReference type="EMBL" id="WKPJ01000004">
    <property type="protein sequence ID" value="MSA88676.1"/>
    <property type="molecule type" value="Genomic_DNA"/>
</dbReference>
<accession>A0A6N7S5R5</accession>
<feature type="transmembrane region" description="Helical" evidence="1">
    <location>
        <begin position="54"/>
        <end position="72"/>
    </location>
</feature>
<sequence>MFILTAVFFASCLLILEFSGPWALNEIAYWQWSWVGFCTAGALMSSIKTPAAEPLAGLALIGCSLADLFLLFTSDWQTGIALFCLVQLCLSFIVIQQERWIQLCLTLAGLIFISALVLRLPKIFCLSLFYAVQTGFNVFFSGMILLRKLKKETHDPQKPSLSDSQETRKTVQCWTAGGTFLLAICDLNVVLFQFGIIAAGDWIWPFYIPALFCFAQAARKPEIIIPRRTL</sequence>
<keyword evidence="1" id="KW-0472">Membrane</keyword>
<keyword evidence="1" id="KW-1133">Transmembrane helix</keyword>